<proteinExistence type="inferred from homology"/>
<name>A0A5C3M1K7_9AGAR</name>
<dbReference type="AlphaFoldDB" id="A0A5C3M1K7"/>
<accession>A0A5C3M1K7</accession>
<dbReference type="Gene3D" id="2.40.40.10">
    <property type="entry name" value="RlpA-like domain"/>
    <property type="match status" value="1"/>
</dbReference>
<keyword evidence="3" id="KW-0964">Secreted</keyword>
<dbReference type="GO" id="GO:0005576">
    <property type="term" value="C:extracellular region"/>
    <property type="evidence" value="ECO:0007669"/>
    <property type="project" value="UniProtKB-SubCell"/>
</dbReference>
<dbReference type="Pfam" id="PF07249">
    <property type="entry name" value="Cerato-platanin"/>
    <property type="match status" value="1"/>
</dbReference>
<evidence type="ECO:0000313" key="5">
    <source>
        <dbReference type="EMBL" id="TFK34871.1"/>
    </source>
</evidence>
<dbReference type="CDD" id="cd22778">
    <property type="entry name" value="DPBB_CEPL-like"/>
    <property type="match status" value="1"/>
</dbReference>
<evidence type="ECO:0000313" key="6">
    <source>
        <dbReference type="Proteomes" id="UP000308652"/>
    </source>
</evidence>
<organism evidence="5 6">
    <name type="scientific">Crucibulum laeve</name>
    <dbReference type="NCBI Taxonomy" id="68775"/>
    <lineage>
        <taxon>Eukaryota</taxon>
        <taxon>Fungi</taxon>
        <taxon>Dikarya</taxon>
        <taxon>Basidiomycota</taxon>
        <taxon>Agaricomycotina</taxon>
        <taxon>Agaricomycetes</taxon>
        <taxon>Agaricomycetidae</taxon>
        <taxon>Agaricales</taxon>
        <taxon>Agaricineae</taxon>
        <taxon>Nidulariaceae</taxon>
        <taxon>Crucibulum</taxon>
    </lineage>
</organism>
<keyword evidence="6" id="KW-1185">Reference proteome</keyword>
<gene>
    <name evidence="5" type="ORF">BDQ12DRAFT_656266</name>
</gene>
<dbReference type="EMBL" id="ML213627">
    <property type="protein sequence ID" value="TFK34871.1"/>
    <property type="molecule type" value="Genomic_DNA"/>
</dbReference>
<dbReference type="OrthoDB" id="4898945at2759"/>
<evidence type="ECO:0000256" key="3">
    <source>
        <dbReference type="ARBA" id="ARBA00022525"/>
    </source>
</evidence>
<comment type="similarity">
    <text evidence="2">Belongs to the cerato-platanin family.</text>
</comment>
<evidence type="ECO:0000256" key="4">
    <source>
        <dbReference type="SAM" id="SignalP"/>
    </source>
</evidence>
<comment type="subcellular location">
    <subcellularLocation>
        <location evidence="1">Secreted</location>
    </subcellularLocation>
</comment>
<evidence type="ECO:0000256" key="1">
    <source>
        <dbReference type="ARBA" id="ARBA00004613"/>
    </source>
</evidence>
<feature type="signal peptide" evidence="4">
    <location>
        <begin position="1"/>
        <end position="19"/>
    </location>
</feature>
<protein>
    <submittedName>
        <fullName evidence="5">SnodProt1</fullName>
    </submittedName>
</protein>
<reference evidence="5 6" key="1">
    <citation type="journal article" date="2019" name="Nat. Ecol. Evol.">
        <title>Megaphylogeny resolves global patterns of mushroom evolution.</title>
        <authorList>
            <person name="Varga T."/>
            <person name="Krizsan K."/>
            <person name="Foldi C."/>
            <person name="Dima B."/>
            <person name="Sanchez-Garcia M."/>
            <person name="Sanchez-Ramirez S."/>
            <person name="Szollosi G.J."/>
            <person name="Szarkandi J.G."/>
            <person name="Papp V."/>
            <person name="Albert L."/>
            <person name="Andreopoulos W."/>
            <person name="Angelini C."/>
            <person name="Antonin V."/>
            <person name="Barry K.W."/>
            <person name="Bougher N.L."/>
            <person name="Buchanan P."/>
            <person name="Buyck B."/>
            <person name="Bense V."/>
            <person name="Catcheside P."/>
            <person name="Chovatia M."/>
            <person name="Cooper J."/>
            <person name="Damon W."/>
            <person name="Desjardin D."/>
            <person name="Finy P."/>
            <person name="Geml J."/>
            <person name="Haridas S."/>
            <person name="Hughes K."/>
            <person name="Justo A."/>
            <person name="Karasinski D."/>
            <person name="Kautmanova I."/>
            <person name="Kiss B."/>
            <person name="Kocsube S."/>
            <person name="Kotiranta H."/>
            <person name="LaButti K.M."/>
            <person name="Lechner B.E."/>
            <person name="Liimatainen K."/>
            <person name="Lipzen A."/>
            <person name="Lukacs Z."/>
            <person name="Mihaltcheva S."/>
            <person name="Morgado L.N."/>
            <person name="Niskanen T."/>
            <person name="Noordeloos M.E."/>
            <person name="Ohm R.A."/>
            <person name="Ortiz-Santana B."/>
            <person name="Ovrebo C."/>
            <person name="Racz N."/>
            <person name="Riley R."/>
            <person name="Savchenko A."/>
            <person name="Shiryaev A."/>
            <person name="Soop K."/>
            <person name="Spirin V."/>
            <person name="Szebenyi C."/>
            <person name="Tomsovsky M."/>
            <person name="Tulloss R.E."/>
            <person name="Uehling J."/>
            <person name="Grigoriev I.V."/>
            <person name="Vagvolgyi C."/>
            <person name="Papp T."/>
            <person name="Martin F.M."/>
            <person name="Miettinen O."/>
            <person name="Hibbett D.S."/>
            <person name="Nagy L.G."/>
        </authorList>
    </citation>
    <scope>NUCLEOTIDE SEQUENCE [LARGE SCALE GENOMIC DNA]</scope>
    <source>
        <strain evidence="5 6">CBS 166.37</strain>
    </source>
</reference>
<evidence type="ECO:0000256" key="2">
    <source>
        <dbReference type="ARBA" id="ARBA00010421"/>
    </source>
</evidence>
<dbReference type="Proteomes" id="UP000308652">
    <property type="component" value="Unassembled WGS sequence"/>
</dbReference>
<keyword evidence="4" id="KW-0732">Signal</keyword>
<dbReference type="SUPFAM" id="SSF50685">
    <property type="entry name" value="Barwin-like endoglucanases"/>
    <property type="match status" value="1"/>
</dbReference>
<dbReference type="InterPro" id="IPR010829">
    <property type="entry name" value="Cerato-platanin"/>
</dbReference>
<dbReference type="STRING" id="68775.A0A5C3M1K7"/>
<sequence length="141" mass="14861">MKYFTTVATLVALPLGSFAVEATYDPVYDNRKGSMRSVACSDGSNGLIRHGYNTYGDLPTFPNIGGAQAVAGWNSPKCGSCWNITYTNPQDVTRSIVITAIDTASGGFNLATPAMRRLAGGETPGRIMVTSQEVDASLCGL</sequence>
<feature type="chain" id="PRO_5022878839" evidence="4">
    <location>
        <begin position="20"/>
        <end position="141"/>
    </location>
</feature>
<dbReference type="InterPro" id="IPR036908">
    <property type="entry name" value="RlpA-like_sf"/>
</dbReference>